<proteinExistence type="inferred from homology"/>
<feature type="binding site" evidence="11">
    <location>
        <position position="116"/>
    </location>
    <ligand>
        <name>ATP</name>
        <dbReference type="ChEBI" id="CHEBI:30616"/>
    </ligand>
</feature>
<dbReference type="SMART" id="SM00133">
    <property type="entry name" value="S_TK_X"/>
    <property type="match status" value="1"/>
</dbReference>
<dbReference type="OrthoDB" id="63267at2759"/>
<evidence type="ECO:0000256" key="10">
    <source>
        <dbReference type="ARBA" id="ARBA00048679"/>
    </source>
</evidence>
<keyword evidence="8 11" id="KW-0067">ATP-binding</keyword>
<evidence type="ECO:0000256" key="5">
    <source>
        <dbReference type="ARBA" id="ARBA00022679"/>
    </source>
</evidence>
<reference evidence="17" key="2">
    <citation type="submission" date="2025-08" db="UniProtKB">
        <authorList>
            <consortium name="RefSeq"/>
        </authorList>
    </citation>
    <scope>IDENTIFICATION</scope>
    <source>
        <tissue evidence="17">Etiolated seedlings</tissue>
    </source>
</reference>
<sequence length="403" mass="45820">MASNLTSLTIPSSSYSRSLNETNPSTSPQVIYSRSHSFVGPSPRFPPSSDNNLFFLDELTDDDEDQDRPLKFGPSDFQILRVVGQGAFGKVFMVTKKHGDERIFAMKVMKKDTIIKKNHVDYMKAERDILTKVLHPFIVPLRYSFQTKSKLYLILDFINGGHLFFHLCRQGIFSEDEARIYTAEIVSAVSHLHNNGIVHRDLKPENILMDADGHVMLTDFGMSKEIEESERSNSMCGTTEYMAPEILMGKGHNKDADWWSVGVLLYEMITGKAPFIHTNRKKLQEKIIKEKVKLPPYLTSEAHSLLKGLLQKDPSTRLGNGPNGDEQIKNHNWFRSINWKKLEARELQPKFKPSDVSGKDCTTNFDRCWTTMPLEDSPASTPTAGDHFQGYTYVAPNPWLSSR</sequence>
<comment type="catalytic activity">
    <reaction evidence="9">
        <text>L-threonyl-[protein] + ATP = O-phospho-L-threonyl-[protein] + ADP + H(+)</text>
        <dbReference type="Rhea" id="RHEA:46608"/>
        <dbReference type="Rhea" id="RHEA-COMP:11060"/>
        <dbReference type="Rhea" id="RHEA-COMP:11605"/>
        <dbReference type="ChEBI" id="CHEBI:15378"/>
        <dbReference type="ChEBI" id="CHEBI:30013"/>
        <dbReference type="ChEBI" id="CHEBI:30616"/>
        <dbReference type="ChEBI" id="CHEBI:61977"/>
        <dbReference type="ChEBI" id="CHEBI:456216"/>
        <dbReference type="EC" id="2.7.11.1"/>
    </reaction>
</comment>
<evidence type="ECO:0000256" key="4">
    <source>
        <dbReference type="ARBA" id="ARBA00022553"/>
    </source>
</evidence>
<dbReference type="PROSITE" id="PS50011">
    <property type="entry name" value="PROTEIN_KINASE_DOM"/>
    <property type="match status" value="1"/>
</dbReference>
<dbReference type="InterPro" id="IPR017892">
    <property type="entry name" value="Pkinase_C"/>
</dbReference>
<evidence type="ECO:0000256" key="7">
    <source>
        <dbReference type="ARBA" id="ARBA00022777"/>
    </source>
</evidence>
<name>A0A1S2YRK8_CICAR</name>
<gene>
    <name evidence="17" type="primary">LOC101501952</name>
</gene>
<dbReference type="eggNOG" id="KOG0598">
    <property type="taxonomic scope" value="Eukaryota"/>
</dbReference>
<dbReference type="Pfam" id="PF00433">
    <property type="entry name" value="Pkinase_C"/>
    <property type="match status" value="1"/>
</dbReference>
<feature type="region of interest" description="Disordered" evidence="13">
    <location>
        <begin position="1"/>
        <end position="28"/>
    </location>
</feature>
<evidence type="ECO:0000256" key="3">
    <source>
        <dbReference type="ARBA" id="ARBA00022527"/>
    </source>
</evidence>
<evidence type="ECO:0000256" key="13">
    <source>
        <dbReference type="SAM" id="MobiDB-lite"/>
    </source>
</evidence>
<evidence type="ECO:0000256" key="9">
    <source>
        <dbReference type="ARBA" id="ARBA00047899"/>
    </source>
</evidence>
<evidence type="ECO:0000256" key="8">
    <source>
        <dbReference type="ARBA" id="ARBA00022840"/>
    </source>
</evidence>
<dbReference type="InterPro" id="IPR011009">
    <property type="entry name" value="Kinase-like_dom_sf"/>
</dbReference>
<dbReference type="SMART" id="SM00220">
    <property type="entry name" value="S_TKc"/>
    <property type="match status" value="1"/>
</dbReference>
<dbReference type="Gene3D" id="1.10.510.10">
    <property type="entry name" value="Transferase(Phosphotransferase) domain 1"/>
    <property type="match status" value="1"/>
</dbReference>
<dbReference type="KEGG" id="cam:101501952"/>
<dbReference type="GO" id="GO:0005524">
    <property type="term" value="F:ATP binding"/>
    <property type="evidence" value="ECO:0007669"/>
    <property type="project" value="UniProtKB-UniRule"/>
</dbReference>
<keyword evidence="5" id="KW-0808">Transferase</keyword>
<dbReference type="PROSITE" id="PS51285">
    <property type="entry name" value="AGC_KINASE_CTER"/>
    <property type="match status" value="1"/>
</dbReference>
<evidence type="ECO:0000256" key="12">
    <source>
        <dbReference type="RuleBase" id="RU000304"/>
    </source>
</evidence>
<dbReference type="GO" id="GO:0004674">
    <property type="term" value="F:protein serine/threonine kinase activity"/>
    <property type="evidence" value="ECO:0007669"/>
    <property type="project" value="UniProtKB-KW"/>
</dbReference>
<dbReference type="GO" id="GO:0005634">
    <property type="term" value="C:nucleus"/>
    <property type="evidence" value="ECO:0007669"/>
    <property type="project" value="UniProtKB-ARBA"/>
</dbReference>
<dbReference type="SUPFAM" id="SSF56112">
    <property type="entry name" value="Protein kinase-like (PK-like)"/>
    <property type="match status" value="1"/>
</dbReference>
<dbReference type="PROSITE" id="PS00108">
    <property type="entry name" value="PROTEIN_KINASE_ST"/>
    <property type="match status" value="1"/>
</dbReference>
<evidence type="ECO:0000256" key="2">
    <source>
        <dbReference type="ARBA" id="ARBA00012513"/>
    </source>
</evidence>
<dbReference type="FunFam" id="1.10.510.10:FF:000297">
    <property type="entry name" value="Non-specific serine/threonine protein kinase"/>
    <property type="match status" value="1"/>
</dbReference>
<dbReference type="AlphaFoldDB" id="A0A1S2YRK8"/>
<dbReference type="EC" id="2.7.11.1" evidence="2"/>
<keyword evidence="7" id="KW-0418">Kinase</keyword>
<comment type="catalytic activity">
    <reaction evidence="10">
        <text>L-seryl-[protein] + ATP = O-phospho-L-seryl-[protein] + ADP + H(+)</text>
        <dbReference type="Rhea" id="RHEA:17989"/>
        <dbReference type="Rhea" id="RHEA-COMP:9863"/>
        <dbReference type="Rhea" id="RHEA-COMP:11604"/>
        <dbReference type="ChEBI" id="CHEBI:15378"/>
        <dbReference type="ChEBI" id="CHEBI:29999"/>
        <dbReference type="ChEBI" id="CHEBI:30616"/>
        <dbReference type="ChEBI" id="CHEBI:83421"/>
        <dbReference type="ChEBI" id="CHEBI:456216"/>
        <dbReference type="EC" id="2.7.11.1"/>
    </reaction>
</comment>
<feature type="domain" description="Protein kinase" evidence="14">
    <location>
        <begin position="77"/>
        <end position="334"/>
    </location>
</feature>
<keyword evidence="6 11" id="KW-0547">Nucleotide-binding</keyword>
<dbReference type="InterPro" id="IPR000719">
    <property type="entry name" value="Prot_kinase_dom"/>
</dbReference>
<dbReference type="InterPro" id="IPR008271">
    <property type="entry name" value="Ser/Thr_kinase_AS"/>
</dbReference>
<dbReference type="InterPro" id="IPR000961">
    <property type="entry name" value="AGC-kinase_C"/>
</dbReference>
<dbReference type="Proteomes" id="UP000087171">
    <property type="component" value="Chromosome Ca7"/>
</dbReference>
<feature type="domain" description="AGC-kinase C-terminal" evidence="15">
    <location>
        <begin position="335"/>
        <end position="403"/>
    </location>
</feature>
<dbReference type="GO" id="GO:0106310">
    <property type="term" value="F:protein serine kinase activity"/>
    <property type="evidence" value="ECO:0007669"/>
    <property type="project" value="RHEA"/>
</dbReference>
<evidence type="ECO:0000256" key="1">
    <source>
        <dbReference type="ARBA" id="ARBA00009804"/>
    </source>
</evidence>
<evidence type="ECO:0000256" key="6">
    <source>
        <dbReference type="ARBA" id="ARBA00022741"/>
    </source>
</evidence>
<keyword evidence="3 12" id="KW-0723">Serine/threonine-protein kinase</keyword>
<dbReference type="InterPro" id="IPR017441">
    <property type="entry name" value="Protein_kinase_ATP_BS"/>
</dbReference>
<evidence type="ECO:0000313" key="17">
    <source>
        <dbReference type="RefSeq" id="XP_004508809.1"/>
    </source>
</evidence>
<accession>A0A1S2YRK8</accession>
<dbReference type="STRING" id="3827.A0A1S2YRK8"/>
<organism evidence="16 17">
    <name type="scientific">Cicer arietinum</name>
    <name type="common">Chickpea</name>
    <name type="synonym">Garbanzo</name>
    <dbReference type="NCBI Taxonomy" id="3827"/>
    <lineage>
        <taxon>Eukaryota</taxon>
        <taxon>Viridiplantae</taxon>
        <taxon>Streptophyta</taxon>
        <taxon>Embryophyta</taxon>
        <taxon>Tracheophyta</taxon>
        <taxon>Spermatophyta</taxon>
        <taxon>Magnoliopsida</taxon>
        <taxon>eudicotyledons</taxon>
        <taxon>Gunneridae</taxon>
        <taxon>Pentapetalae</taxon>
        <taxon>rosids</taxon>
        <taxon>fabids</taxon>
        <taxon>Fabales</taxon>
        <taxon>Fabaceae</taxon>
        <taxon>Papilionoideae</taxon>
        <taxon>50 kb inversion clade</taxon>
        <taxon>NPAAA clade</taxon>
        <taxon>Hologalegina</taxon>
        <taxon>IRL clade</taxon>
        <taxon>Cicereae</taxon>
        <taxon>Cicer</taxon>
    </lineage>
</organism>
<dbReference type="GeneID" id="101501952"/>
<keyword evidence="4" id="KW-0597">Phosphoprotein</keyword>
<dbReference type="PaxDb" id="3827-XP_004508809.1"/>
<dbReference type="FunFam" id="3.30.200.20:FF:000048">
    <property type="entry name" value="Non-specific serine/threonine protein kinase"/>
    <property type="match status" value="1"/>
</dbReference>
<dbReference type="GO" id="GO:0045727">
    <property type="term" value="P:positive regulation of translation"/>
    <property type="evidence" value="ECO:0007669"/>
    <property type="project" value="UniProtKB-ARBA"/>
</dbReference>
<keyword evidence="16" id="KW-1185">Reference proteome</keyword>
<dbReference type="GO" id="GO:0009409">
    <property type="term" value="P:response to cold"/>
    <property type="evidence" value="ECO:0007669"/>
    <property type="project" value="UniProtKB-ARBA"/>
</dbReference>
<dbReference type="RefSeq" id="XP_004508809.1">
    <property type="nucleotide sequence ID" value="XM_004508752.3"/>
</dbReference>
<dbReference type="PROSITE" id="PS00107">
    <property type="entry name" value="PROTEIN_KINASE_ATP"/>
    <property type="match status" value="1"/>
</dbReference>
<dbReference type="GO" id="GO:0009651">
    <property type="term" value="P:response to salt stress"/>
    <property type="evidence" value="ECO:0007669"/>
    <property type="project" value="UniProtKB-ARBA"/>
</dbReference>
<dbReference type="Gene3D" id="3.30.200.20">
    <property type="entry name" value="Phosphorylase Kinase, domain 1"/>
    <property type="match status" value="1"/>
</dbReference>
<evidence type="ECO:0000313" key="16">
    <source>
        <dbReference type="Proteomes" id="UP000087171"/>
    </source>
</evidence>
<protein>
    <recommendedName>
        <fullName evidence="2">non-specific serine/threonine protein kinase</fullName>
        <ecNumber evidence="2">2.7.11.1</ecNumber>
    </recommendedName>
</protein>
<dbReference type="PANTHER" id="PTHR24351">
    <property type="entry name" value="RIBOSOMAL PROTEIN S6 KINASE"/>
    <property type="match status" value="1"/>
</dbReference>
<evidence type="ECO:0000259" key="15">
    <source>
        <dbReference type="PROSITE" id="PS51285"/>
    </source>
</evidence>
<evidence type="ECO:0000256" key="11">
    <source>
        <dbReference type="PROSITE-ProRule" id="PRU10141"/>
    </source>
</evidence>
<dbReference type="Pfam" id="PF00069">
    <property type="entry name" value="Pkinase"/>
    <property type="match status" value="1"/>
</dbReference>
<comment type="similarity">
    <text evidence="1">Belongs to the protein kinase superfamily. AGC Ser/Thr protein kinase family. S6 kinase subfamily.</text>
</comment>
<reference evidence="16" key="1">
    <citation type="journal article" date="2013" name="Nat. Biotechnol.">
        <title>Draft genome sequence of chickpea (Cicer arietinum) provides a resource for trait improvement.</title>
        <authorList>
            <person name="Varshney R.K."/>
            <person name="Song C."/>
            <person name="Saxena R.K."/>
            <person name="Azam S."/>
            <person name="Yu S."/>
            <person name="Sharpe A.G."/>
            <person name="Cannon S."/>
            <person name="Baek J."/>
            <person name="Rosen B.D."/>
            <person name="Tar'an B."/>
            <person name="Millan T."/>
            <person name="Zhang X."/>
            <person name="Ramsay L.D."/>
            <person name="Iwata A."/>
            <person name="Wang Y."/>
            <person name="Nelson W."/>
            <person name="Farmer A.D."/>
            <person name="Gaur P.M."/>
            <person name="Soderlund C."/>
            <person name="Penmetsa R.V."/>
            <person name="Xu C."/>
            <person name="Bharti A.K."/>
            <person name="He W."/>
            <person name="Winter P."/>
            <person name="Zhao S."/>
            <person name="Hane J.K."/>
            <person name="Carrasquilla-Garcia N."/>
            <person name="Condie J.A."/>
            <person name="Upadhyaya H.D."/>
            <person name="Luo M.C."/>
            <person name="Thudi M."/>
            <person name="Gowda C.L."/>
            <person name="Singh N.P."/>
            <person name="Lichtenzveig J."/>
            <person name="Gali K.K."/>
            <person name="Rubio J."/>
            <person name="Nadarajan N."/>
            <person name="Dolezel J."/>
            <person name="Bansal K.C."/>
            <person name="Xu X."/>
            <person name="Edwards D."/>
            <person name="Zhang G."/>
            <person name="Kahl G."/>
            <person name="Gil J."/>
            <person name="Singh K.B."/>
            <person name="Datta S.K."/>
            <person name="Jackson S.A."/>
            <person name="Wang J."/>
            <person name="Cook D.R."/>
        </authorList>
    </citation>
    <scope>NUCLEOTIDE SEQUENCE [LARGE SCALE GENOMIC DNA]</scope>
    <source>
        <strain evidence="16">cv. CDC Frontier</strain>
    </source>
</reference>
<evidence type="ECO:0000259" key="14">
    <source>
        <dbReference type="PROSITE" id="PS50011"/>
    </source>
</evidence>